<dbReference type="Proteomes" id="UP000839682">
    <property type="component" value="Unassembled WGS sequence"/>
</dbReference>
<organism evidence="1">
    <name type="scientific">Salmonella enterica I</name>
    <dbReference type="NCBI Taxonomy" id="59201"/>
    <lineage>
        <taxon>Bacteria</taxon>
        <taxon>Pseudomonadati</taxon>
        <taxon>Pseudomonadota</taxon>
        <taxon>Gammaproteobacteria</taxon>
        <taxon>Enterobacterales</taxon>
        <taxon>Enterobacteriaceae</taxon>
        <taxon>Salmonella</taxon>
    </lineage>
</organism>
<proteinExistence type="predicted"/>
<name>A0A3V2NZS5_SALET</name>
<dbReference type="EMBL" id="AAACIV010000027">
    <property type="protein sequence ID" value="EAA7255307.1"/>
    <property type="molecule type" value="Genomic_DNA"/>
</dbReference>
<reference evidence="1" key="1">
    <citation type="submission" date="2018-07" db="EMBL/GenBank/DDBJ databases">
        <authorList>
            <person name="Ashton P.M."/>
            <person name="Dallman T."/>
            <person name="Nair S."/>
            <person name="De Pinna E."/>
            <person name="Peters T."/>
            <person name="Grant K."/>
        </authorList>
    </citation>
    <scope>NUCLEOTIDE SEQUENCE [LARGE SCALE GENOMIC DNA]</scope>
    <source>
        <strain evidence="1">440016</strain>
    </source>
</reference>
<dbReference type="AlphaFoldDB" id="A0A3V2NZS5"/>
<evidence type="ECO:0000313" key="1">
    <source>
        <dbReference type="EMBL" id="EAA7255307.1"/>
    </source>
</evidence>
<gene>
    <name evidence="1" type="ORF">DSF98_21975</name>
</gene>
<comment type="caution">
    <text evidence="1">The sequence shown here is derived from an EMBL/GenBank/DDBJ whole genome shotgun (WGS) entry which is preliminary data.</text>
</comment>
<accession>A0A3V2NZS5</accession>
<protein>
    <submittedName>
        <fullName evidence="1">Uncharacterized protein</fullName>
    </submittedName>
</protein>
<sequence>MQEKDRERGYYNIRCRQFNFSQVNDHHEFRRNMLFISMSMVRDWERTVFSIIAIKIKYFCLCDINEFFAKILMN</sequence>